<proteinExistence type="predicted"/>
<feature type="compositionally biased region" description="Basic and acidic residues" evidence="1">
    <location>
        <begin position="1"/>
        <end position="15"/>
    </location>
</feature>
<dbReference type="PANTHER" id="PTHR34606:SF15">
    <property type="entry name" value="BON DOMAIN-CONTAINING PROTEIN"/>
    <property type="match status" value="1"/>
</dbReference>
<sequence length="237" mass="25626">MAHEYDNRSPADHRSQGGYGGRQGDDYAQSRMMDEGSGSGYRGRESAQSSHDEGGYGYGQRSSGPYGYSQPSFGPYDRGGYGGQGRSSGYGDQRQGGYSEERGFLEKAGDEISSWFGDNDAQRRRDNDHRGKGPKGYTRSDDRIREDVNDHLSDDSWLDASDIEVSVSGGEVTLTGQVDSRQSKRRAEDCVDRITGVTHVQNNLRVKSQSLSGSVDDMTSSSGSSAKGSVGQGKTQA</sequence>
<feature type="compositionally biased region" description="Basic and acidic residues" evidence="1">
    <location>
        <begin position="120"/>
        <end position="131"/>
    </location>
</feature>
<gene>
    <name evidence="3" type="ORF">G3572_09630</name>
</gene>
<dbReference type="PROSITE" id="PS50914">
    <property type="entry name" value="BON"/>
    <property type="match status" value="1"/>
</dbReference>
<evidence type="ECO:0000313" key="4">
    <source>
        <dbReference type="Proteomes" id="UP000481421"/>
    </source>
</evidence>
<dbReference type="AlphaFoldDB" id="A0A6B3RNM5"/>
<evidence type="ECO:0000313" key="3">
    <source>
        <dbReference type="EMBL" id="NEX46468.1"/>
    </source>
</evidence>
<accession>A0A6B3RNM5</accession>
<feature type="compositionally biased region" description="Low complexity" evidence="1">
    <location>
        <begin position="89"/>
        <end position="98"/>
    </location>
</feature>
<feature type="compositionally biased region" description="Basic and acidic residues" evidence="1">
    <location>
        <begin position="42"/>
        <end position="54"/>
    </location>
</feature>
<dbReference type="Gene3D" id="3.30.1340.30">
    <property type="match status" value="1"/>
</dbReference>
<keyword evidence="4" id="KW-1185">Reference proteome</keyword>
<feature type="region of interest" description="Disordered" evidence="1">
    <location>
        <begin position="1"/>
        <end position="147"/>
    </location>
</feature>
<reference evidence="3 4" key="1">
    <citation type="submission" date="2020-02" db="EMBL/GenBank/DDBJ databases">
        <title>Rhodobacter algicola sp. nov., isolated from microalga culture.</title>
        <authorList>
            <person name="Park C.-Y."/>
        </authorList>
    </citation>
    <scope>NUCLEOTIDE SEQUENCE [LARGE SCALE GENOMIC DNA]</scope>
    <source>
        <strain evidence="3 4">ETT8</strain>
    </source>
</reference>
<name>A0A6B3RNM5_9RHOB</name>
<feature type="compositionally biased region" description="Basic and acidic residues" evidence="1">
    <location>
        <begin position="99"/>
        <end position="110"/>
    </location>
</feature>
<comment type="caution">
    <text evidence="3">The sequence shown here is derived from an EMBL/GenBank/DDBJ whole genome shotgun (WGS) entry which is preliminary data.</text>
</comment>
<evidence type="ECO:0000259" key="2">
    <source>
        <dbReference type="PROSITE" id="PS50914"/>
    </source>
</evidence>
<dbReference type="InterPro" id="IPR047800">
    <property type="entry name" value="SWFGD_dom"/>
</dbReference>
<dbReference type="Proteomes" id="UP000481421">
    <property type="component" value="Unassembled WGS sequence"/>
</dbReference>
<feature type="compositionally biased region" description="Gly residues" evidence="1">
    <location>
        <begin position="77"/>
        <end position="88"/>
    </location>
</feature>
<evidence type="ECO:0000256" key="1">
    <source>
        <dbReference type="SAM" id="MobiDB-lite"/>
    </source>
</evidence>
<dbReference type="EMBL" id="JAAIKE010000002">
    <property type="protein sequence ID" value="NEX46468.1"/>
    <property type="molecule type" value="Genomic_DNA"/>
</dbReference>
<dbReference type="PANTHER" id="PTHR34606">
    <property type="entry name" value="BON DOMAIN-CONTAINING PROTEIN"/>
    <property type="match status" value="1"/>
</dbReference>
<feature type="compositionally biased region" description="Basic and acidic residues" evidence="1">
    <location>
        <begin position="138"/>
        <end position="147"/>
    </location>
</feature>
<dbReference type="SMART" id="SM00749">
    <property type="entry name" value="BON"/>
    <property type="match status" value="1"/>
</dbReference>
<dbReference type="NCBIfam" id="NF033157">
    <property type="entry name" value="SWFGD_domain"/>
    <property type="match status" value="1"/>
</dbReference>
<organism evidence="3 4">
    <name type="scientific">Pseudotabrizicola algicola</name>
    <dbReference type="NCBI Taxonomy" id="2709381"/>
    <lineage>
        <taxon>Bacteria</taxon>
        <taxon>Pseudomonadati</taxon>
        <taxon>Pseudomonadota</taxon>
        <taxon>Alphaproteobacteria</taxon>
        <taxon>Rhodobacterales</taxon>
        <taxon>Paracoccaceae</taxon>
        <taxon>Pseudotabrizicola</taxon>
    </lineage>
</organism>
<dbReference type="InterPro" id="IPR007055">
    <property type="entry name" value="BON_dom"/>
</dbReference>
<feature type="compositionally biased region" description="Low complexity" evidence="1">
    <location>
        <begin position="210"/>
        <end position="237"/>
    </location>
</feature>
<dbReference type="Pfam" id="PF04972">
    <property type="entry name" value="BON"/>
    <property type="match status" value="1"/>
</dbReference>
<dbReference type="InterPro" id="IPR014004">
    <property type="entry name" value="Transpt-assoc_nodulatn_dom_bac"/>
</dbReference>
<protein>
    <submittedName>
        <fullName evidence="3">BON domain-containing protein</fullName>
    </submittedName>
</protein>
<feature type="region of interest" description="Disordered" evidence="1">
    <location>
        <begin position="206"/>
        <end position="237"/>
    </location>
</feature>
<dbReference type="InterPro" id="IPR051686">
    <property type="entry name" value="Lipoprotein_DolP"/>
</dbReference>
<feature type="domain" description="BON" evidence="2">
    <location>
        <begin position="140"/>
        <end position="208"/>
    </location>
</feature>